<dbReference type="SUPFAM" id="SSF52540">
    <property type="entry name" value="P-loop containing nucleoside triphosphate hydrolases"/>
    <property type="match status" value="1"/>
</dbReference>
<gene>
    <name evidence="2" type="ORF">MAR_012255</name>
</gene>
<feature type="transmembrane region" description="Helical" evidence="1">
    <location>
        <begin position="86"/>
        <end position="106"/>
    </location>
</feature>
<accession>A0ABY7G0E7</accession>
<keyword evidence="3" id="KW-1185">Reference proteome</keyword>
<evidence type="ECO:0000256" key="1">
    <source>
        <dbReference type="SAM" id="Phobius"/>
    </source>
</evidence>
<protein>
    <submittedName>
        <fullName evidence="2">Uncharacterized protein</fullName>
    </submittedName>
</protein>
<keyword evidence="1" id="KW-0472">Membrane</keyword>
<dbReference type="EMBL" id="CP111025">
    <property type="protein sequence ID" value="WAR26551.1"/>
    <property type="molecule type" value="Genomic_DNA"/>
</dbReference>
<sequence length="409" mass="44979">MRETARVNEWACDRTLLRTAGLNGDEIHLSTTQVFNLTSAKMLDPSTLSTMWLPEWPGTHVPRADLFHHISLPISIKPLRKFLRKAVVVLGDNFGAAAMAWGYMFILHRYRWILESLRHFNLPVLYGPPTAGKTLVANCGAWLNGCTELQIASRCTLSFLMGWFTSSTMPFVWDDPSVPDEVGQLSVDLGNGAVRGKATEAPQVPATACLVTANFDMATVSRYYTRLCVIKMEPSSVEKVPGAARQLEALARDASSALPVVLKGMFNITASEVHETTAGIMPHLPGDIRVAEGVAVALTATQKIRDEIVVSDATVKILKSTFARECLLSAEALDKIKTAGGRVNVAGPFLDMSDEELHVPVDEPVEQTQSLEEIVPHVKKATLWRRNGRACLKRPNSVQRGCRKRKHSN</sequence>
<reference evidence="2" key="1">
    <citation type="submission" date="2022-11" db="EMBL/GenBank/DDBJ databases">
        <title>Centuries of genome instability and evolution in soft-shell clam transmissible cancer (bioRxiv).</title>
        <authorList>
            <person name="Hart S.F.M."/>
            <person name="Yonemitsu M.A."/>
            <person name="Giersch R.M."/>
            <person name="Beal B.F."/>
            <person name="Arriagada G."/>
            <person name="Davis B.W."/>
            <person name="Ostrander E.A."/>
            <person name="Goff S.P."/>
            <person name="Metzger M.J."/>
        </authorList>
    </citation>
    <scope>NUCLEOTIDE SEQUENCE</scope>
    <source>
        <strain evidence="2">MELC-2E11</strain>
        <tissue evidence="2">Siphon/mantle</tissue>
    </source>
</reference>
<evidence type="ECO:0000313" key="2">
    <source>
        <dbReference type="EMBL" id="WAR26551.1"/>
    </source>
</evidence>
<evidence type="ECO:0000313" key="3">
    <source>
        <dbReference type="Proteomes" id="UP001164746"/>
    </source>
</evidence>
<dbReference type="Proteomes" id="UP001164746">
    <property type="component" value="Chromosome 14"/>
</dbReference>
<proteinExistence type="predicted"/>
<dbReference type="InterPro" id="IPR027417">
    <property type="entry name" value="P-loop_NTPase"/>
</dbReference>
<name>A0ABY7G0E7_MYAAR</name>
<keyword evidence="1" id="KW-0812">Transmembrane</keyword>
<organism evidence="2 3">
    <name type="scientific">Mya arenaria</name>
    <name type="common">Soft-shell clam</name>
    <dbReference type="NCBI Taxonomy" id="6604"/>
    <lineage>
        <taxon>Eukaryota</taxon>
        <taxon>Metazoa</taxon>
        <taxon>Spiralia</taxon>
        <taxon>Lophotrochozoa</taxon>
        <taxon>Mollusca</taxon>
        <taxon>Bivalvia</taxon>
        <taxon>Autobranchia</taxon>
        <taxon>Heteroconchia</taxon>
        <taxon>Euheterodonta</taxon>
        <taxon>Imparidentia</taxon>
        <taxon>Neoheterodontei</taxon>
        <taxon>Myida</taxon>
        <taxon>Myoidea</taxon>
        <taxon>Myidae</taxon>
        <taxon>Mya</taxon>
    </lineage>
</organism>
<keyword evidence="1" id="KW-1133">Transmembrane helix</keyword>